<sequence>MCLTPYSCARFFHWQNTGAGLQAITTHIILQLRIYAMYGSSKIILAVCVFLTMAEALAIGIVFGIPKQGSVGELFKCVL</sequence>
<dbReference type="Proteomes" id="UP000309038">
    <property type="component" value="Unassembled WGS sequence"/>
</dbReference>
<keyword evidence="1" id="KW-0812">Transmembrane</keyword>
<accession>A0A4V3XA87</accession>
<keyword evidence="3" id="KW-1185">Reference proteome</keyword>
<name>A0A4V3XA87_9APHY</name>
<proteinExistence type="predicted"/>
<dbReference type="EMBL" id="SGPJ01000189">
    <property type="protein sequence ID" value="THG97092.1"/>
    <property type="molecule type" value="Genomic_DNA"/>
</dbReference>
<evidence type="ECO:0000256" key="1">
    <source>
        <dbReference type="SAM" id="Phobius"/>
    </source>
</evidence>
<protein>
    <submittedName>
        <fullName evidence="2">Uncharacterized protein</fullName>
    </submittedName>
</protein>
<comment type="caution">
    <text evidence="2">The sequence shown here is derived from an EMBL/GenBank/DDBJ whole genome shotgun (WGS) entry which is preliminary data.</text>
</comment>
<keyword evidence="1" id="KW-0472">Membrane</keyword>
<reference evidence="2 3" key="1">
    <citation type="submission" date="2019-02" db="EMBL/GenBank/DDBJ databases">
        <title>Genome sequencing of the rare red list fungi Phlebia centrifuga.</title>
        <authorList>
            <person name="Buettner E."/>
            <person name="Kellner H."/>
        </authorList>
    </citation>
    <scope>NUCLEOTIDE SEQUENCE [LARGE SCALE GENOMIC DNA]</scope>
    <source>
        <strain evidence="2 3">DSM 108282</strain>
    </source>
</reference>
<feature type="transmembrane region" description="Helical" evidence="1">
    <location>
        <begin position="43"/>
        <end position="65"/>
    </location>
</feature>
<evidence type="ECO:0000313" key="3">
    <source>
        <dbReference type="Proteomes" id="UP000309038"/>
    </source>
</evidence>
<dbReference type="AlphaFoldDB" id="A0A4V3XA87"/>
<organism evidence="2 3">
    <name type="scientific">Hermanssonia centrifuga</name>
    <dbReference type="NCBI Taxonomy" id="98765"/>
    <lineage>
        <taxon>Eukaryota</taxon>
        <taxon>Fungi</taxon>
        <taxon>Dikarya</taxon>
        <taxon>Basidiomycota</taxon>
        <taxon>Agaricomycotina</taxon>
        <taxon>Agaricomycetes</taxon>
        <taxon>Polyporales</taxon>
        <taxon>Meruliaceae</taxon>
        <taxon>Hermanssonia</taxon>
    </lineage>
</organism>
<gene>
    <name evidence="2" type="ORF">EW026_g4844</name>
</gene>
<evidence type="ECO:0000313" key="2">
    <source>
        <dbReference type="EMBL" id="THG97092.1"/>
    </source>
</evidence>
<keyword evidence="1" id="KW-1133">Transmembrane helix</keyword>